<evidence type="ECO:0000313" key="3">
    <source>
        <dbReference type="Proteomes" id="UP000400981"/>
    </source>
</evidence>
<keyword evidence="1" id="KW-0472">Membrane</keyword>
<proteinExistence type="predicted"/>
<protein>
    <recommendedName>
        <fullName evidence="4">DUF2127 domain-containing protein</fullName>
    </recommendedName>
</protein>
<sequence>MTGLSGATERRLHWVFETSLWIKALFALSEILAGVVAYFVPTQVFLSIVLRFSGNELTEDPHDVVASFLMHAVQHLSVGSQKFAAIYLLAHGVVKLWLIIGLLRERLWYFPVSMVAFGLFIAYQLYRYTYTQSIWLLLLSVLDLGVIALTWHEYRYIKQRLSARLTLRADGAPAGAHEDPFK</sequence>
<dbReference type="InterPro" id="IPR021125">
    <property type="entry name" value="DUF2127"/>
</dbReference>
<evidence type="ECO:0000313" key="2">
    <source>
        <dbReference type="EMBL" id="VVE46513.1"/>
    </source>
</evidence>
<organism evidence="2 3">
    <name type="scientific">Pandoraea eparura</name>
    <dbReference type="NCBI Taxonomy" id="2508291"/>
    <lineage>
        <taxon>Bacteria</taxon>
        <taxon>Pseudomonadati</taxon>
        <taxon>Pseudomonadota</taxon>
        <taxon>Betaproteobacteria</taxon>
        <taxon>Burkholderiales</taxon>
        <taxon>Burkholderiaceae</taxon>
        <taxon>Pandoraea</taxon>
    </lineage>
</organism>
<evidence type="ECO:0000256" key="1">
    <source>
        <dbReference type="SAM" id="Phobius"/>
    </source>
</evidence>
<evidence type="ECO:0008006" key="4">
    <source>
        <dbReference type="Google" id="ProtNLM"/>
    </source>
</evidence>
<keyword evidence="3" id="KW-1185">Reference proteome</keyword>
<feature type="transmembrane region" description="Helical" evidence="1">
    <location>
        <begin position="83"/>
        <end position="100"/>
    </location>
</feature>
<dbReference type="InterPro" id="IPR014591">
    <property type="entry name" value="UCP034455"/>
</dbReference>
<dbReference type="Pfam" id="PF09900">
    <property type="entry name" value="DUF2127"/>
    <property type="match status" value="1"/>
</dbReference>
<feature type="transmembrane region" description="Helical" evidence="1">
    <location>
        <begin position="132"/>
        <end position="151"/>
    </location>
</feature>
<dbReference type="AlphaFoldDB" id="A0A5E4YEE9"/>
<reference evidence="2 3" key="1">
    <citation type="submission" date="2019-08" db="EMBL/GenBank/DDBJ databases">
        <authorList>
            <person name="Peeters C."/>
        </authorList>
    </citation>
    <scope>NUCLEOTIDE SEQUENCE [LARGE SCALE GENOMIC DNA]</scope>
    <source>
        <strain evidence="2 3">LMG 31012</strain>
    </source>
</reference>
<keyword evidence="1" id="KW-1133">Transmembrane helix</keyword>
<dbReference type="PIRSF" id="PIRSF034455">
    <property type="entry name" value="UCP034455"/>
    <property type="match status" value="1"/>
</dbReference>
<feature type="transmembrane region" description="Helical" evidence="1">
    <location>
        <begin position="107"/>
        <end position="126"/>
    </location>
</feature>
<dbReference type="EMBL" id="CABPSH010000018">
    <property type="protein sequence ID" value="VVE46513.1"/>
    <property type="molecule type" value="Genomic_DNA"/>
</dbReference>
<gene>
    <name evidence="2" type="ORF">PEP31012_04466</name>
</gene>
<keyword evidence="1" id="KW-0812">Transmembrane</keyword>
<dbReference type="Proteomes" id="UP000400981">
    <property type="component" value="Unassembled WGS sequence"/>
</dbReference>
<name>A0A5E4YEE9_9BURK</name>
<feature type="transmembrane region" description="Helical" evidence="1">
    <location>
        <begin position="20"/>
        <end position="40"/>
    </location>
</feature>
<accession>A0A5E4YEE9</accession>
<dbReference type="OrthoDB" id="8393979at2"/>